<dbReference type="InterPro" id="IPR011856">
    <property type="entry name" value="tRNA_endonuc-like_dom_sf"/>
</dbReference>
<dbReference type="InterPro" id="IPR014833">
    <property type="entry name" value="TnsA_N"/>
</dbReference>
<feature type="domain" description="TnsA endonuclease C-terminal" evidence="1">
    <location>
        <begin position="128"/>
        <end position="203"/>
    </location>
</feature>
<accession>A0A918P414</accession>
<keyword evidence="3" id="KW-0255">Endonuclease</keyword>
<feature type="domain" description="TnsA endonuclease N-terminal" evidence="2">
    <location>
        <begin position="43"/>
        <end position="126"/>
    </location>
</feature>
<evidence type="ECO:0000259" key="2">
    <source>
        <dbReference type="Pfam" id="PF08722"/>
    </source>
</evidence>
<keyword evidence="4" id="KW-1185">Reference proteome</keyword>
<dbReference type="RefSeq" id="WP_189534557.1">
    <property type="nucleotide sequence ID" value="NZ_BMYX01000013.1"/>
</dbReference>
<comment type="caution">
    <text evidence="3">The sequence shown here is derived from an EMBL/GenBank/DDBJ whole genome shotgun (WGS) entry which is preliminary data.</text>
</comment>
<keyword evidence="3" id="KW-0540">Nuclease</keyword>
<evidence type="ECO:0000313" key="4">
    <source>
        <dbReference type="Proteomes" id="UP000645257"/>
    </source>
</evidence>
<dbReference type="Gene3D" id="3.40.1350.10">
    <property type="match status" value="1"/>
</dbReference>
<dbReference type="GO" id="GO:0004519">
    <property type="term" value="F:endonuclease activity"/>
    <property type="evidence" value="ECO:0007669"/>
    <property type="project" value="UniProtKB-KW"/>
</dbReference>
<dbReference type="InterPro" id="IPR014832">
    <property type="entry name" value="TnsA_C"/>
</dbReference>
<gene>
    <name evidence="3" type="ORF">GCM10011289_23740</name>
</gene>
<dbReference type="Proteomes" id="UP000645257">
    <property type="component" value="Unassembled WGS sequence"/>
</dbReference>
<dbReference type="EMBL" id="BMYX01000013">
    <property type="protein sequence ID" value="GGY19434.1"/>
    <property type="molecule type" value="Genomic_DNA"/>
</dbReference>
<sequence length="218" mass="25366">MPVRKIPKNYRNVTGIAAHAKADGPAMFESTLERDFIALLEFDPAVETFEVQPLTLDWTDSDGKPRRYTPDVLATFNLPHGQSSKTLYEVKYRDELRNDWLQLRPKLRAAVHFARPQGWRFKIVTEVEIRTPYLDNAKFLLPFVRQGPVEDAHMDLLDERLRQLRRTTPSELLESAFQDQWNQARLLPSLWYLVGTRQIGTDLSTKLTMSSPIWSLRK</sequence>
<dbReference type="Pfam" id="PF08722">
    <property type="entry name" value="Tn7_TnsA-like_N"/>
    <property type="match status" value="1"/>
</dbReference>
<protein>
    <submittedName>
        <fullName evidence="3">Endonuclease</fullName>
    </submittedName>
</protein>
<dbReference type="AlphaFoldDB" id="A0A918P414"/>
<evidence type="ECO:0000259" key="1">
    <source>
        <dbReference type="Pfam" id="PF08721"/>
    </source>
</evidence>
<proteinExistence type="predicted"/>
<reference evidence="3" key="2">
    <citation type="submission" date="2020-09" db="EMBL/GenBank/DDBJ databases">
        <authorList>
            <person name="Sun Q."/>
            <person name="Kim S."/>
        </authorList>
    </citation>
    <scope>NUCLEOTIDE SEQUENCE</scope>
    <source>
        <strain evidence="3">KCTC 32182</strain>
    </source>
</reference>
<evidence type="ECO:0000313" key="3">
    <source>
        <dbReference type="EMBL" id="GGY19434.1"/>
    </source>
</evidence>
<dbReference type="Pfam" id="PF08721">
    <property type="entry name" value="Tn7_Tnp_TnsA_C"/>
    <property type="match status" value="1"/>
</dbReference>
<keyword evidence="3" id="KW-0378">Hydrolase</keyword>
<name>A0A918P414_9NEIS</name>
<reference evidence="3" key="1">
    <citation type="journal article" date="2014" name="Int. J. Syst. Evol. Microbiol.">
        <title>Complete genome sequence of Corynebacterium casei LMG S-19264T (=DSM 44701T), isolated from a smear-ripened cheese.</title>
        <authorList>
            <consortium name="US DOE Joint Genome Institute (JGI-PGF)"/>
            <person name="Walter F."/>
            <person name="Albersmeier A."/>
            <person name="Kalinowski J."/>
            <person name="Ruckert C."/>
        </authorList>
    </citation>
    <scope>NUCLEOTIDE SEQUENCE</scope>
    <source>
        <strain evidence="3">KCTC 32182</strain>
    </source>
</reference>
<organism evidence="3 4">
    <name type="scientific">Paludibacterium paludis</name>
    <dbReference type="NCBI Taxonomy" id="1225769"/>
    <lineage>
        <taxon>Bacteria</taxon>
        <taxon>Pseudomonadati</taxon>
        <taxon>Pseudomonadota</taxon>
        <taxon>Betaproteobacteria</taxon>
        <taxon>Neisseriales</taxon>
        <taxon>Chromobacteriaceae</taxon>
        <taxon>Paludibacterium</taxon>
    </lineage>
</organism>
<dbReference type="GO" id="GO:0003676">
    <property type="term" value="F:nucleic acid binding"/>
    <property type="evidence" value="ECO:0007669"/>
    <property type="project" value="InterPro"/>
</dbReference>